<keyword evidence="2" id="KW-1133">Transmembrane helix</keyword>
<evidence type="ECO:0000313" key="3">
    <source>
        <dbReference type="EMBL" id="KAF1984765.1"/>
    </source>
</evidence>
<name>A0A6G1GV10_9PEZI</name>
<proteinExistence type="predicted"/>
<keyword evidence="4" id="KW-1185">Reference proteome</keyword>
<reference evidence="3" key="1">
    <citation type="journal article" date="2020" name="Stud. Mycol.">
        <title>101 Dothideomycetes genomes: a test case for predicting lifestyles and emergence of pathogens.</title>
        <authorList>
            <person name="Haridas S."/>
            <person name="Albert R."/>
            <person name="Binder M."/>
            <person name="Bloem J."/>
            <person name="Labutti K."/>
            <person name="Salamov A."/>
            <person name="Andreopoulos B."/>
            <person name="Baker S."/>
            <person name="Barry K."/>
            <person name="Bills G."/>
            <person name="Bluhm B."/>
            <person name="Cannon C."/>
            <person name="Castanera R."/>
            <person name="Culley D."/>
            <person name="Daum C."/>
            <person name="Ezra D."/>
            <person name="Gonzalez J."/>
            <person name="Henrissat B."/>
            <person name="Kuo A."/>
            <person name="Liang C."/>
            <person name="Lipzen A."/>
            <person name="Lutzoni F."/>
            <person name="Magnuson J."/>
            <person name="Mondo S."/>
            <person name="Nolan M."/>
            <person name="Ohm R."/>
            <person name="Pangilinan J."/>
            <person name="Park H.-J."/>
            <person name="Ramirez L."/>
            <person name="Alfaro M."/>
            <person name="Sun H."/>
            <person name="Tritt A."/>
            <person name="Yoshinaga Y."/>
            <person name="Zwiers L.-H."/>
            <person name="Turgeon B."/>
            <person name="Goodwin S."/>
            <person name="Spatafora J."/>
            <person name="Crous P."/>
            <person name="Grigoriev I."/>
        </authorList>
    </citation>
    <scope>NUCLEOTIDE SEQUENCE</scope>
    <source>
        <strain evidence="3">CBS 113979</strain>
    </source>
</reference>
<keyword evidence="2" id="KW-0472">Membrane</keyword>
<protein>
    <submittedName>
        <fullName evidence="3">Uncharacterized protein</fullName>
    </submittedName>
</protein>
<evidence type="ECO:0000313" key="4">
    <source>
        <dbReference type="Proteomes" id="UP000800041"/>
    </source>
</evidence>
<dbReference type="Proteomes" id="UP000800041">
    <property type="component" value="Unassembled WGS sequence"/>
</dbReference>
<accession>A0A6G1GV10</accession>
<evidence type="ECO:0000256" key="1">
    <source>
        <dbReference type="SAM" id="MobiDB-lite"/>
    </source>
</evidence>
<sequence length="94" mass="9979">MCLGVARFAGCTVTPIVAAAVVVVMVGWLLVVAGGSGSGSGSGGGFVGLDQQEFVKYELLQKTMPPLKKEKKKIRRARKSRGYTPPRNVKRSPC</sequence>
<gene>
    <name evidence="3" type="ORF">K402DRAFT_135632</name>
</gene>
<feature type="region of interest" description="Disordered" evidence="1">
    <location>
        <begin position="67"/>
        <end position="94"/>
    </location>
</feature>
<feature type="compositionally biased region" description="Basic residues" evidence="1">
    <location>
        <begin position="69"/>
        <end position="81"/>
    </location>
</feature>
<dbReference type="EMBL" id="ML977166">
    <property type="protein sequence ID" value="KAF1984765.1"/>
    <property type="molecule type" value="Genomic_DNA"/>
</dbReference>
<organism evidence="3 4">
    <name type="scientific">Aulographum hederae CBS 113979</name>
    <dbReference type="NCBI Taxonomy" id="1176131"/>
    <lineage>
        <taxon>Eukaryota</taxon>
        <taxon>Fungi</taxon>
        <taxon>Dikarya</taxon>
        <taxon>Ascomycota</taxon>
        <taxon>Pezizomycotina</taxon>
        <taxon>Dothideomycetes</taxon>
        <taxon>Pleosporomycetidae</taxon>
        <taxon>Aulographales</taxon>
        <taxon>Aulographaceae</taxon>
    </lineage>
</organism>
<dbReference type="AlphaFoldDB" id="A0A6G1GV10"/>
<feature type="transmembrane region" description="Helical" evidence="2">
    <location>
        <begin position="6"/>
        <end position="31"/>
    </location>
</feature>
<keyword evidence="2" id="KW-0812">Transmembrane</keyword>
<evidence type="ECO:0000256" key="2">
    <source>
        <dbReference type="SAM" id="Phobius"/>
    </source>
</evidence>